<dbReference type="SMART" id="SM00267">
    <property type="entry name" value="GGDEF"/>
    <property type="match status" value="1"/>
</dbReference>
<dbReference type="GO" id="GO:0005886">
    <property type="term" value="C:plasma membrane"/>
    <property type="evidence" value="ECO:0007669"/>
    <property type="project" value="TreeGrafter"/>
</dbReference>
<reference evidence="1 2" key="1">
    <citation type="submission" date="2018-06" db="EMBL/GenBank/DDBJ databases">
        <title>Lujinxingia sediminis gen. nov. sp. nov., a new facultative anaerobic member of the class Deltaproteobacteria, and proposal of Lujinxingaceae fam. nov.</title>
        <authorList>
            <person name="Guo L.-Y."/>
            <person name="Li C.-M."/>
            <person name="Wang S."/>
            <person name="Du Z.-J."/>
        </authorList>
    </citation>
    <scope>NUCLEOTIDE SEQUENCE [LARGE SCALE GENOMIC DNA]</scope>
    <source>
        <strain evidence="1 2">FA350</strain>
    </source>
</reference>
<dbReference type="KEGG" id="bsed:DN745_17485"/>
<accession>A0A2Z4FPY7</accession>
<gene>
    <name evidence="1" type="ORF">DN745_17485</name>
</gene>
<dbReference type="SUPFAM" id="SSF55073">
    <property type="entry name" value="Nucleotide cyclase"/>
    <property type="match status" value="1"/>
</dbReference>
<dbReference type="RefSeq" id="WP_111336901.1">
    <property type="nucleotide sequence ID" value="NZ_CP030032.1"/>
</dbReference>
<evidence type="ECO:0000313" key="1">
    <source>
        <dbReference type="EMBL" id="AWV91023.1"/>
    </source>
</evidence>
<dbReference type="AlphaFoldDB" id="A0A2Z4FPY7"/>
<sequence length="384" mass="41962">MDIRTLLICFFAVLSLQAIVLFVAHRNRQARDGTGWMALAFGALGLASGLFMLRDILPDFLTIIVSNTLFASGLALMHRGVSEFVGLGRRHLVMHLFVLSGVLAGVTYFTYGDYDTPMRIVTVSLAYFVEAGLSALLLVRSTSVTRDEERFLGAMFGVLAIANALRAGLTLRYGSSPDFMQSGLIQSLSFLVFIVTCTAIGFFFVWMSVARRHVMLHRQATRDPLTGLLNRRGFLSLAPARMRAAQQEGREVLLLFADIDGLKQVNDTFGHGAGDNIICEAADVLREVLRASDSVARLGGDEFCALMPVRAIEDGPLILRRIEDQVALQNASAGREYILSISAATAAVSPLETRPLEDLLGEADRKMYATKRRRKSPASLNVAG</sequence>
<dbReference type="CDD" id="cd01949">
    <property type="entry name" value="GGDEF"/>
    <property type="match status" value="1"/>
</dbReference>
<dbReference type="InterPro" id="IPR000160">
    <property type="entry name" value="GGDEF_dom"/>
</dbReference>
<keyword evidence="2" id="KW-1185">Reference proteome</keyword>
<dbReference type="InterPro" id="IPR050469">
    <property type="entry name" value="Diguanylate_Cyclase"/>
</dbReference>
<dbReference type="NCBIfam" id="TIGR00254">
    <property type="entry name" value="GGDEF"/>
    <property type="match status" value="1"/>
</dbReference>
<dbReference type="PROSITE" id="PS50887">
    <property type="entry name" value="GGDEF"/>
    <property type="match status" value="1"/>
</dbReference>
<dbReference type="GO" id="GO:0043709">
    <property type="term" value="P:cell adhesion involved in single-species biofilm formation"/>
    <property type="evidence" value="ECO:0007669"/>
    <property type="project" value="TreeGrafter"/>
</dbReference>
<dbReference type="EMBL" id="CP030032">
    <property type="protein sequence ID" value="AWV91023.1"/>
    <property type="molecule type" value="Genomic_DNA"/>
</dbReference>
<dbReference type="PANTHER" id="PTHR45138:SF9">
    <property type="entry name" value="DIGUANYLATE CYCLASE DGCM-RELATED"/>
    <property type="match status" value="1"/>
</dbReference>
<dbReference type="GO" id="GO:0052621">
    <property type="term" value="F:diguanylate cyclase activity"/>
    <property type="evidence" value="ECO:0007669"/>
    <property type="project" value="TreeGrafter"/>
</dbReference>
<organism evidence="1 2">
    <name type="scientific">Bradymonas sediminis</name>
    <dbReference type="NCBI Taxonomy" id="1548548"/>
    <lineage>
        <taxon>Bacteria</taxon>
        <taxon>Deltaproteobacteria</taxon>
        <taxon>Bradymonadales</taxon>
        <taxon>Bradymonadaceae</taxon>
        <taxon>Bradymonas</taxon>
    </lineage>
</organism>
<dbReference type="InterPro" id="IPR029787">
    <property type="entry name" value="Nucleotide_cyclase"/>
</dbReference>
<dbReference type="Gene3D" id="3.30.70.270">
    <property type="match status" value="1"/>
</dbReference>
<name>A0A2Z4FPY7_9DELT</name>
<dbReference type="PANTHER" id="PTHR45138">
    <property type="entry name" value="REGULATORY COMPONENTS OF SENSORY TRANSDUCTION SYSTEM"/>
    <property type="match status" value="1"/>
</dbReference>
<dbReference type="Proteomes" id="UP000249799">
    <property type="component" value="Chromosome"/>
</dbReference>
<protein>
    <submittedName>
        <fullName evidence="1">Uncharacterized protein</fullName>
    </submittedName>
</protein>
<proteinExistence type="predicted"/>
<dbReference type="Pfam" id="PF00990">
    <property type="entry name" value="GGDEF"/>
    <property type="match status" value="1"/>
</dbReference>
<dbReference type="GO" id="GO:1902201">
    <property type="term" value="P:negative regulation of bacterial-type flagellum-dependent cell motility"/>
    <property type="evidence" value="ECO:0007669"/>
    <property type="project" value="TreeGrafter"/>
</dbReference>
<evidence type="ECO:0000313" key="2">
    <source>
        <dbReference type="Proteomes" id="UP000249799"/>
    </source>
</evidence>
<dbReference type="InterPro" id="IPR043128">
    <property type="entry name" value="Rev_trsase/Diguanyl_cyclase"/>
</dbReference>
<dbReference type="OrthoDB" id="9778432at2"/>